<dbReference type="AlphaFoldDB" id="A0A914UJY7"/>
<evidence type="ECO:0000313" key="1">
    <source>
        <dbReference type="Proteomes" id="UP000887566"/>
    </source>
</evidence>
<sequence length="82" mass="9575">MRVSRKVLFARPLRPFLSHLVYQLEPIYDNYDDDDKDVVADMDDDDDDLDYEGFDAVDDEDEYDDGGYSARFYGVDEESDSD</sequence>
<proteinExistence type="predicted"/>
<dbReference type="WBParaSite" id="PSAMB.scaffold10418size4096.g33303.t1">
    <property type="protein sequence ID" value="PSAMB.scaffold10418size4096.g33303.t1"/>
    <property type="gene ID" value="PSAMB.scaffold10418size4096.g33303"/>
</dbReference>
<name>A0A914UJY7_9BILA</name>
<organism evidence="1 2">
    <name type="scientific">Plectus sambesii</name>
    <dbReference type="NCBI Taxonomy" id="2011161"/>
    <lineage>
        <taxon>Eukaryota</taxon>
        <taxon>Metazoa</taxon>
        <taxon>Ecdysozoa</taxon>
        <taxon>Nematoda</taxon>
        <taxon>Chromadorea</taxon>
        <taxon>Plectida</taxon>
        <taxon>Plectina</taxon>
        <taxon>Plectoidea</taxon>
        <taxon>Plectidae</taxon>
        <taxon>Plectus</taxon>
    </lineage>
</organism>
<reference evidence="2" key="1">
    <citation type="submission" date="2022-11" db="UniProtKB">
        <authorList>
            <consortium name="WormBaseParasite"/>
        </authorList>
    </citation>
    <scope>IDENTIFICATION</scope>
</reference>
<accession>A0A914UJY7</accession>
<dbReference type="Proteomes" id="UP000887566">
    <property type="component" value="Unplaced"/>
</dbReference>
<evidence type="ECO:0000313" key="2">
    <source>
        <dbReference type="WBParaSite" id="PSAMB.scaffold10418size4096.g33303.t1"/>
    </source>
</evidence>
<keyword evidence="1" id="KW-1185">Reference proteome</keyword>
<protein>
    <submittedName>
        <fullName evidence="2">Uncharacterized protein</fullName>
    </submittedName>
</protein>